<dbReference type="Gene3D" id="2.30.110.10">
    <property type="entry name" value="Electron Transport, Fmn-binding Protein, Chain A"/>
    <property type="match status" value="1"/>
</dbReference>
<evidence type="ECO:0000256" key="2">
    <source>
        <dbReference type="ARBA" id="ARBA00022741"/>
    </source>
</evidence>
<comment type="subcellular location">
    <subcellularLocation>
        <location evidence="4">Bacterial flagellum basal body</location>
    </subcellularLocation>
</comment>
<evidence type="ECO:0000259" key="6">
    <source>
        <dbReference type="Pfam" id="PF07317"/>
    </source>
</evidence>
<dbReference type="EMBL" id="WTVH01000052">
    <property type="protein sequence ID" value="NMF95196.1"/>
    <property type="molecule type" value="Genomic_DNA"/>
</dbReference>
<name>A0ABX1N7D7_9RHOO</name>
<comment type="subunit">
    <text evidence="4">Monomer. Interacts with the flagellar basal bodies.</text>
</comment>
<feature type="domain" description="PilZ" evidence="5">
    <location>
        <begin position="129"/>
        <end position="245"/>
    </location>
</feature>
<organism evidence="7 8">
    <name type="scientific">Aromatoleum buckelii</name>
    <dbReference type="NCBI Taxonomy" id="200254"/>
    <lineage>
        <taxon>Bacteria</taxon>
        <taxon>Pseudomonadati</taxon>
        <taxon>Pseudomonadota</taxon>
        <taxon>Betaproteobacteria</taxon>
        <taxon>Rhodocyclales</taxon>
        <taxon>Rhodocyclaceae</taxon>
        <taxon>Aromatoleum</taxon>
    </lineage>
</organism>
<dbReference type="Proteomes" id="UP000601990">
    <property type="component" value="Unassembled WGS sequence"/>
</dbReference>
<comment type="function">
    <text evidence="4">Acts as a flagellar brake, regulating swimming and swarming in a bis-(3'-5') cyclic diguanylic acid (c-di-GMP)-dependent manner. Binds 1 c-di-GMP dimer per subunit. Increasing levels of c-di-GMP lead to decreased motility.</text>
</comment>
<evidence type="ECO:0000256" key="1">
    <source>
        <dbReference type="ARBA" id="ARBA00022636"/>
    </source>
</evidence>
<dbReference type="InterPro" id="IPR009875">
    <property type="entry name" value="PilZ_domain"/>
</dbReference>
<dbReference type="InterPro" id="IPR009926">
    <property type="entry name" value="T3SS_YcgR_PilZN"/>
</dbReference>
<dbReference type="HAMAP" id="MF_01457">
    <property type="entry name" value="YcgR"/>
    <property type="match status" value="1"/>
</dbReference>
<evidence type="ECO:0000256" key="3">
    <source>
        <dbReference type="ARBA" id="ARBA00023143"/>
    </source>
</evidence>
<dbReference type="Gene3D" id="2.40.10.220">
    <property type="entry name" value="predicted glycosyltransferase like domains"/>
    <property type="match status" value="1"/>
</dbReference>
<accession>A0ABX1N7D7</accession>
<dbReference type="Pfam" id="PF07238">
    <property type="entry name" value="PilZ"/>
    <property type="match status" value="1"/>
</dbReference>
<keyword evidence="2 4" id="KW-0547">Nucleotide-binding</keyword>
<dbReference type="InterPro" id="IPR023787">
    <property type="entry name" value="T3SS_YcgR"/>
</dbReference>
<protein>
    <recommendedName>
        <fullName evidence="4">Flagellar brake protein YcgR</fullName>
    </recommendedName>
    <alternativeName>
        <fullName evidence="4">Cyclic di-GMP binding protein YcgR</fullName>
    </alternativeName>
</protein>
<keyword evidence="7" id="KW-0969">Cilium</keyword>
<keyword evidence="7" id="KW-0966">Cell projection</keyword>
<sequence length="258" mass="28423">MSDPNESATRPRPLNPEAFSRFAVRDPREIVQLLHALTEKRALITGHLDERTSFITVMLALDGNGTAVVLDAAPEAGINQRVAAAPELICMTRLDNVRVQFSLSAVEAVRHDGQAALRANLPTTVLRLQRREFFRLAAPRSAPPVCTITQNQPDGRKKVVSVRVLDISGGGLAILVPPQELHFEPGMDFNHCALVLPEGESLPVRLTVRNLFDIKQPNGARARRAGCQFVGLSNSVMARLQRYLFKLERERHAQDGGC</sequence>
<dbReference type="RefSeq" id="WP_169200395.1">
    <property type="nucleotide sequence ID" value="NZ_WTVH02000009.1"/>
</dbReference>
<evidence type="ECO:0000256" key="4">
    <source>
        <dbReference type="HAMAP-Rule" id="MF_01457"/>
    </source>
</evidence>
<keyword evidence="8" id="KW-1185">Reference proteome</keyword>
<keyword evidence="1 4" id="KW-0973">c-di-GMP</keyword>
<evidence type="ECO:0000259" key="5">
    <source>
        <dbReference type="Pfam" id="PF07238"/>
    </source>
</evidence>
<proteinExistence type="inferred from homology"/>
<evidence type="ECO:0000313" key="8">
    <source>
        <dbReference type="Proteomes" id="UP000601990"/>
    </source>
</evidence>
<reference evidence="7" key="1">
    <citation type="submission" date="2019-12" db="EMBL/GenBank/DDBJ databases">
        <title>Comparative genomics gives insights into the taxonomy of the Azoarcus-Aromatoleum group and reveals separate origins of nif in the plant-associated Azoarcus and non-plant-associated Aromatoleum sub-groups.</title>
        <authorList>
            <person name="Lafos M."/>
            <person name="Maluk M."/>
            <person name="Batista M."/>
            <person name="Junghare M."/>
            <person name="Carmona M."/>
            <person name="Faoro H."/>
            <person name="Cruz L.M."/>
            <person name="Battistoni F."/>
            <person name="De Souza E."/>
            <person name="Pedrosa F."/>
            <person name="Chen W.-M."/>
            <person name="Poole P.S."/>
            <person name="Dixon R.A."/>
            <person name="James E.K."/>
        </authorList>
    </citation>
    <scope>NUCLEOTIDE SEQUENCE</scope>
    <source>
        <strain evidence="7">U120</strain>
    </source>
</reference>
<dbReference type="InterPro" id="IPR012349">
    <property type="entry name" value="Split_barrel_FMN-bd"/>
</dbReference>
<dbReference type="Pfam" id="PF07317">
    <property type="entry name" value="PilZN"/>
    <property type="match status" value="1"/>
</dbReference>
<dbReference type="SUPFAM" id="SSF141371">
    <property type="entry name" value="PilZ domain-like"/>
    <property type="match status" value="1"/>
</dbReference>
<comment type="caution">
    <text evidence="7">The sequence shown here is derived from an EMBL/GenBank/DDBJ whole genome shotgun (WGS) entry which is preliminary data.</text>
</comment>
<keyword evidence="7" id="KW-0282">Flagellum</keyword>
<keyword evidence="3 4" id="KW-0975">Bacterial flagellum</keyword>
<feature type="domain" description="Type III secretion system flagellar brake protein YcgR PilZN" evidence="6">
    <location>
        <begin position="22"/>
        <end position="127"/>
    </location>
</feature>
<comment type="similarity">
    <text evidence="4">Belongs to the YcgR family.</text>
</comment>
<evidence type="ECO:0000313" key="7">
    <source>
        <dbReference type="EMBL" id="NMF95196.1"/>
    </source>
</evidence>
<gene>
    <name evidence="4" type="primary">ycgR</name>
    <name evidence="7" type="ORF">GO608_17960</name>
</gene>